<dbReference type="InterPro" id="IPR050430">
    <property type="entry name" value="Peptidase_S1"/>
</dbReference>
<keyword evidence="4 12" id="KW-0645">Protease</keyword>
<evidence type="ECO:0000256" key="10">
    <source>
        <dbReference type="ARBA" id="ARBA00036320"/>
    </source>
</evidence>
<dbReference type="eggNOG" id="KOG3627">
    <property type="taxonomic scope" value="Eukaryota"/>
</dbReference>
<dbReference type="InterPro" id="IPR018114">
    <property type="entry name" value="TRYPSIN_HIS"/>
</dbReference>
<dbReference type="PRINTS" id="PR00722">
    <property type="entry name" value="CHYMOTRYPSIN"/>
</dbReference>
<evidence type="ECO:0000256" key="9">
    <source>
        <dbReference type="ARBA" id="ARBA00023157"/>
    </source>
</evidence>
<comment type="catalytic activity">
    <reaction evidence="10">
        <text>Preferential cleavage: Arg-|-Xaa, Lys-|-Xaa.</text>
        <dbReference type="EC" id="3.4.21.4"/>
    </reaction>
</comment>
<organism evidence="16">
    <name type="scientific">Drosophila grimshawi</name>
    <name type="common">Hawaiian fruit fly</name>
    <name type="synonym">Idiomyia grimshawi</name>
    <dbReference type="NCBI Taxonomy" id="7222"/>
    <lineage>
        <taxon>Eukaryota</taxon>
        <taxon>Metazoa</taxon>
        <taxon>Ecdysozoa</taxon>
        <taxon>Arthropoda</taxon>
        <taxon>Hexapoda</taxon>
        <taxon>Insecta</taxon>
        <taxon>Pterygota</taxon>
        <taxon>Neoptera</taxon>
        <taxon>Endopterygota</taxon>
        <taxon>Diptera</taxon>
        <taxon>Brachycera</taxon>
        <taxon>Muscomorpha</taxon>
        <taxon>Ephydroidea</taxon>
        <taxon>Drosophilidae</taxon>
        <taxon>Drosophila</taxon>
        <taxon>Hawaiian Drosophila</taxon>
    </lineage>
</organism>
<dbReference type="CDD" id="cd00190">
    <property type="entry name" value="Tryp_SPc"/>
    <property type="match status" value="1"/>
</dbReference>
<dbReference type="InterPro" id="IPR033116">
    <property type="entry name" value="TRYPSIN_SER"/>
</dbReference>
<reference evidence="15 16" key="1">
    <citation type="journal article" date="2007" name="Nature">
        <title>Evolution of genes and genomes on the Drosophila phylogeny.</title>
        <authorList>
            <consortium name="Drosophila 12 Genomes Consortium"/>
            <person name="Clark A.G."/>
            <person name="Eisen M.B."/>
            <person name="Smith D.R."/>
            <person name="Bergman C.M."/>
            <person name="Oliver B."/>
            <person name="Markow T.A."/>
            <person name="Kaufman T.C."/>
            <person name="Kellis M."/>
            <person name="Gelbart W."/>
            <person name="Iyer V.N."/>
            <person name="Pollard D.A."/>
            <person name="Sackton T.B."/>
            <person name="Larracuente A.M."/>
            <person name="Singh N.D."/>
            <person name="Abad J.P."/>
            <person name="Abt D.N."/>
            <person name="Adryan B."/>
            <person name="Aguade M."/>
            <person name="Akashi H."/>
            <person name="Anderson W.W."/>
            <person name="Aquadro C.F."/>
            <person name="Ardell D.H."/>
            <person name="Arguello R."/>
            <person name="Artieri C.G."/>
            <person name="Barbash D.A."/>
            <person name="Barker D."/>
            <person name="Barsanti P."/>
            <person name="Batterham P."/>
            <person name="Batzoglou S."/>
            <person name="Begun D."/>
            <person name="Bhutkar A."/>
            <person name="Blanco E."/>
            <person name="Bosak S.A."/>
            <person name="Bradley R.K."/>
            <person name="Brand A.D."/>
            <person name="Brent M.R."/>
            <person name="Brooks A.N."/>
            <person name="Brown R.H."/>
            <person name="Butlin R.K."/>
            <person name="Caggese C."/>
            <person name="Calvi B.R."/>
            <person name="Bernardo de Carvalho A."/>
            <person name="Caspi A."/>
            <person name="Castrezana S."/>
            <person name="Celniker S.E."/>
            <person name="Chang J.L."/>
            <person name="Chapple C."/>
            <person name="Chatterji S."/>
            <person name="Chinwalla A."/>
            <person name="Civetta A."/>
            <person name="Clifton S.W."/>
            <person name="Comeron J.M."/>
            <person name="Costello J.C."/>
            <person name="Coyne J.A."/>
            <person name="Daub J."/>
            <person name="David R.G."/>
            <person name="Delcher A.L."/>
            <person name="Delehaunty K."/>
            <person name="Do C.B."/>
            <person name="Ebling H."/>
            <person name="Edwards K."/>
            <person name="Eickbush T."/>
            <person name="Evans J.D."/>
            <person name="Filipski A."/>
            <person name="Findeiss S."/>
            <person name="Freyhult E."/>
            <person name="Fulton L."/>
            <person name="Fulton R."/>
            <person name="Garcia A.C."/>
            <person name="Gardiner A."/>
            <person name="Garfield D.A."/>
            <person name="Garvin B.E."/>
            <person name="Gibson G."/>
            <person name="Gilbert D."/>
            <person name="Gnerre S."/>
            <person name="Godfrey J."/>
            <person name="Good R."/>
            <person name="Gotea V."/>
            <person name="Gravely B."/>
            <person name="Greenberg A.J."/>
            <person name="Griffiths-Jones S."/>
            <person name="Gross S."/>
            <person name="Guigo R."/>
            <person name="Gustafson E.A."/>
            <person name="Haerty W."/>
            <person name="Hahn M.W."/>
            <person name="Halligan D.L."/>
            <person name="Halpern A.L."/>
            <person name="Halter G.M."/>
            <person name="Han M.V."/>
            <person name="Heger A."/>
            <person name="Hillier L."/>
            <person name="Hinrichs A.S."/>
            <person name="Holmes I."/>
            <person name="Hoskins R.A."/>
            <person name="Hubisz M.J."/>
            <person name="Hultmark D."/>
            <person name="Huntley M.A."/>
            <person name="Jaffe D.B."/>
            <person name="Jagadeeshan S."/>
            <person name="Jeck W.R."/>
            <person name="Johnson J."/>
            <person name="Jones C.D."/>
            <person name="Jordan W.C."/>
            <person name="Karpen G.H."/>
            <person name="Kataoka E."/>
            <person name="Keightley P.D."/>
            <person name="Kheradpour P."/>
            <person name="Kirkness E.F."/>
            <person name="Koerich L.B."/>
            <person name="Kristiansen K."/>
            <person name="Kudrna D."/>
            <person name="Kulathinal R.J."/>
            <person name="Kumar S."/>
            <person name="Kwok R."/>
            <person name="Lander E."/>
            <person name="Langley C.H."/>
            <person name="Lapoint R."/>
            <person name="Lazzaro B.P."/>
            <person name="Lee S.J."/>
            <person name="Levesque L."/>
            <person name="Li R."/>
            <person name="Lin C.F."/>
            <person name="Lin M.F."/>
            <person name="Lindblad-Toh K."/>
            <person name="Llopart A."/>
            <person name="Long M."/>
            <person name="Low L."/>
            <person name="Lozovsky E."/>
            <person name="Lu J."/>
            <person name="Luo M."/>
            <person name="Machado C.A."/>
            <person name="Makalowski W."/>
            <person name="Marzo M."/>
            <person name="Matsuda M."/>
            <person name="Matzkin L."/>
            <person name="McAllister B."/>
            <person name="McBride C.S."/>
            <person name="McKernan B."/>
            <person name="McKernan K."/>
            <person name="Mendez-Lago M."/>
            <person name="Minx P."/>
            <person name="Mollenhauer M.U."/>
            <person name="Montooth K."/>
            <person name="Mount S.M."/>
            <person name="Mu X."/>
            <person name="Myers E."/>
            <person name="Negre B."/>
            <person name="Newfeld S."/>
            <person name="Nielsen R."/>
            <person name="Noor M.A."/>
            <person name="O'Grady P."/>
            <person name="Pachter L."/>
            <person name="Papaceit M."/>
            <person name="Parisi M.J."/>
            <person name="Parisi M."/>
            <person name="Parts L."/>
            <person name="Pedersen J.S."/>
            <person name="Pesole G."/>
            <person name="Phillippy A.M."/>
            <person name="Ponting C.P."/>
            <person name="Pop M."/>
            <person name="Porcelli D."/>
            <person name="Powell J.R."/>
            <person name="Prohaska S."/>
            <person name="Pruitt K."/>
            <person name="Puig M."/>
            <person name="Quesneville H."/>
            <person name="Ram K.R."/>
            <person name="Rand D."/>
            <person name="Rasmussen M.D."/>
            <person name="Reed L.K."/>
            <person name="Reenan R."/>
            <person name="Reily A."/>
            <person name="Remington K.A."/>
            <person name="Rieger T.T."/>
            <person name="Ritchie M.G."/>
            <person name="Robin C."/>
            <person name="Rogers Y.H."/>
            <person name="Rohde C."/>
            <person name="Rozas J."/>
            <person name="Rubenfield M.J."/>
            <person name="Ruiz A."/>
            <person name="Russo S."/>
            <person name="Salzberg S.L."/>
            <person name="Sanchez-Gracia A."/>
            <person name="Saranga D.J."/>
            <person name="Sato H."/>
            <person name="Schaeffer S.W."/>
            <person name="Schatz M.C."/>
            <person name="Schlenke T."/>
            <person name="Schwartz R."/>
            <person name="Segarra C."/>
            <person name="Singh R.S."/>
            <person name="Sirot L."/>
            <person name="Sirota M."/>
            <person name="Sisneros N.B."/>
            <person name="Smith C.D."/>
            <person name="Smith T.F."/>
            <person name="Spieth J."/>
            <person name="Stage D.E."/>
            <person name="Stark A."/>
            <person name="Stephan W."/>
            <person name="Strausberg R.L."/>
            <person name="Strempel S."/>
            <person name="Sturgill D."/>
            <person name="Sutton G."/>
            <person name="Sutton G.G."/>
            <person name="Tao W."/>
            <person name="Teichmann S."/>
            <person name="Tobari Y.N."/>
            <person name="Tomimura Y."/>
            <person name="Tsolas J.M."/>
            <person name="Valente V.L."/>
            <person name="Venter E."/>
            <person name="Venter J.C."/>
            <person name="Vicario S."/>
            <person name="Vieira F.G."/>
            <person name="Vilella A.J."/>
            <person name="Villasante A."/>
            <person name="Walenz B."/>
            <person name="Wang J."/>
            <person name="Wasserman M."/>
            <person name="Watts T."/>
            <person name="Wilson D."/>
            <person name="Wilson R.K."/>
            <person name="Wing R.A."/>
            <person name="Wolfner M.F."/>
            <person name="Wong A."/>
            <person name="Wong G.K."/>
            <person name="Wu C.I."/>
            <person name="Wu G."/>
            <person name="Yamamoto D."/>
            <person name="Yang H.P."/>
            <person name="Yang S.P."/>
            <person name="Yorke J.A."/>
            <person name="Yoshida K."/>
            <person name="Zdobnov E."/>
            <person name="Zhang P."/>
            <person name="Zhang Y."/>
            <person name="Zimin A.V."/>
            <person name="Baldwin J."/>
            <person name="Abdouelleil A."/>
            <person name="Abdulkadir J."/>
            <person name="Abebe A."/>
            <person name="Abera B."/>
            <person name="Abreu J."/>
            <person name="Acer S.C."/>
            <person name="Aftuck L."/>
            <person name="Alexander A."/>
            <person name="An P."/>
            <person name="Anderson E."/>
            <person name="Anderson S."/>
            <person name="Arachi H."/>
            <person name="Azer M."/>
            <person name="Bachantsang P."/>
            <person name="Barry A."/>
            <person name="Bayul T."/>
            <person name="Berlin A."/>
            <person name="Bessette D."/>
            <person name="Bloom T."/>
            <person name="Blye J."/>
            <person name="Boguslavskiy L."/>
            <person name="Bonnet C."/>
            <person name="Boukhgalter B."/>
            <person name="Bourzgui I."/>
            <person name="Brown A."/>
            <person name="Cahill P."/>
            <person name="Channer S."/>
            <person name="Cheshatsang Y."/>
            <person name="Chuda L."/>
            <person name="Citroen M."/>
            <person name="Collymore A."/>
            <person name="Cooke P."/>
            <person name="Costello M."/>
            <person name="D'Aco K."/>
            <person name="Daza R."/>
            <person name="De Haan G."/>
            <person name="DeGray S."/>
            <person name="DeMaso C."/>
            <person name="Dhargay N."/>
            <person name="Dooley K."/>
            <person name="Dooley E."/>
            <person name="Doricent M."/>
            <person name="Dorje P."/>
            <person name="Dorjee K."/>
            <person name="Dupes A."/>
            <person name="Elong R."/>
            <person name="Falk J."/>
            <person name="Farina A."/>
            <person name="Faro S."/>
            <person name="Ferguson D."/>
            <person name="Fisher S."/>
            <person name="Foley C.D."/>
            <person name="Franke A."/>
            <person name="Friedrich D."/>
            <person name="Gadbois L."/>
            <person name="Gearin G."/>
            <person name="Gearin C.R."/>
            <person name="Giannoukos G."/>
            <person name="Goode T."/>
            <person name="Graham J."/>
            <person name="Grandbois E."/>
            <person name="Grewal S."/>
            <person name="Gyaltsen K."/>
            <person name="Hafez N."/>
            <person name="Hagos B."/>
            <person name="Hall J."/>
            <person name="Henson C."/>
            <person name="Hollinger A."/>
            <person name="Honan T."/>
            <person name="Huard M.D."/>
            <person name="Hughes L."/>
            <person name="Hurhula B."/>
            <person name="Husby M.E."/>
            <person name="Kamat A."/>
            <person name="Kanga B."/>
            <person name="Kashin S."/>
            <person name="Khazanovich D."/>
            <person name="Kisner P."/>
            <person name="Lance K."/>
            <person name="Lara M."/>
            <person name="Lee W."/>
            <person name="Lennon N."/>
            <person name="Letendre F."/>
            <person name="LeVine R."/>
            <person name="Lipovsky A."/>
            <person name="Liu X."/>
            <person name="Liu J."/>
            <person name="Liu S."/>
            <person name="Lokyitsang T."/>
            <person name="Lokyitsang Y."/>
            <person name="Lubonja R."/>
            <person name="Lui A."/>
            <person name="MacDonald P."/>
            <person name="Magnisalis V."/>
            <person name="Maru K."/>
            <person name="Matthews C."/>
            <person name="McCusker W."/>
            <person name="McDonough S."/>
            <person name="Mehta T."/>
            <person name="Meldrim J."/>
            <person name="Meneus L."/>
            <person name="Mihai O."/>
            <person name="Mihalev A."/>
            <person name="Mihova T."/>
            <person name="Mittelman R."/>
            <person name="Mlenga V."/>
            <person name="Montmayeur A."/>
            <person name="Mulrain L."/>
            <person name="Navidi A."/>
            <person name="Naylor J."/>
            <person name="Negash T."/>
            <person name="Nguyen T."/>
            <person name="Nguyen N."/>
            <person name="Nicol R."/>
            <person name="Norbu C."/>
            <person name="Norbu N."/>
            <person name="Novod N."/>
            <person name="O'Neill B."/>
            <person name="Osman S."/>
            <person name="Markiewicz E."/>
            <person name="Oyono O.L."/>
            <person name="Patti C."/>
            <person name="Phunkhang P."/>
            <person name="Pierre F."/>
            <person name="Priest M."/>
            <person name="Raghuraman S."/>
            <person name="Rege F."/>
            <person name="Reyes R."/>
            <person name="Rise C."/>
            <person name="Rogov P."/>
            <person name="Ross K."/>
            <person name="Ryan E."/>
            <person name="Settipalli S."/>
            <person name="Shea T."/>
            <person name="Sherpa N."/>
            <person name="Shi L."/>
            <person name="Shih D."/>
            <person name="Sparrow T."/>
            <person name="Spaulding J."/>
            <person name="Stalker J."/>
            <person name="Stange-Thomann N."/>
            <person name="Stavropoulos S."/>
            <person name="Stone C."/>
            <person name="Strader C."/>
            <person name="Tesfaye S."/>
            <person name="Thomson T."/>
            <person name="Thoulutsang Y."/>
            <person name="Thoulutsang D."/>
            <person name="Topham K."/>
            <person name="Topping I."/>
            <person name="Tsamla T."/>
            <person name="Vassiliev H."/>
            <person name="Vo A."/>
            <person name="Wangchuk T."/>
            <person name="Wangdi T."/>
            <person name="Weiand M."/>
            <person name="Wilkinson J."/>
            <person name="Wilson A."/>
            <person name="Yadav S."/>
            <person name="Young G."/>
            <person name="Yu Q."/>
            <person name="Zembek L."/>
            <person name="Zhong D."/>
            <person name="Zimmer A."/>
            <person name="Zwirko Z."/>
            <person name="Jaffe D.B."/>
            <person name="Alvarez P."/>
            <person name="Brockman W."/>
            <person name="Butler J."/>
            <person name="Chin C."/>
            <person name="Gnerre S."/>
            <person name="Grabherr M."/>
            <person name="Kleber M."/>
            <person name="Mauceli E."/>
            <person name="MacCallum I."/>
        </authorList>
    </citation>
    <scope>NUCLEOTIDE SEQUENCE [LARGE SCALE GENOMIC DNA]</scope>
    <source>
        <strain evidence="16">Tucson 15287-2541.00</strain>
    </source>
</reference>
<dbReference type="InterPro" id="IPR009003">
    <property type="entry name" value="Peptidase_S1_PA"/>
</dbReference>
<keyword evidence="9" id="KW-1015">Disulfide bond</keyword>
<dbReference type="AlphaFoldDB" id="B4JVV3"/>
<accession>B4JVV3</accession>
<dbReference type="InterPro" id="IPR001314">
    <property type="entry name" value="Peptidase_S1A"/>
</dbReference>
<feature type="signal peptide" evidence="13">
    <location>
        <begin position="1"/>
        <end position="21"/>
    </location>
</feature>
<evidence type="ECO:0000256" key="2">
    <source>
        <dbReference type="ARBA" id="ARBA00007664"/>
    </source>
</evidence>
<dbReference type="OrthoDB" id="10059102at2759"/>
<dbReference type="Gene3D" id="2.40.10.10">
    <property type="entry name" value="Trypsin-like serine proteases"/>
    <property type="match status" value="1"/>
</dbReference>
<dbReference type="SMART" id="SM00020">
    <property type="entry name" value="Tryp_SPc"/>
    <property type="match status" value="1"/>
</dbReference>
<evidence type="ECO:0000256" key="6">
    <source>
        <dbReference type="ARBA" id="ARBA00022801"/>
    </source>
</evidence>
<dbReference type="InParanoid" id="B4JVV3"/>
<protein>
    <recommendedName>
        <fullName evidence="11">trypsin</fullName>
        <ecNumber evidence="11">3.4.21.4</ecNumber>
    </recommendedName>
</protein>
<dbReference type="PROSITE" id="PS50240">
    <property type="entry name" value="TRYPSIN_DOM"/>
    <property type="match status" value="1"/>
</dbReference>
<dbReference type="EMBL" id="CH916375">
    <property type="protein sequence ID" value="EDV98091.1"/>
    <property type="molecule type" value="Genomic_DNA"/>
</dbReference>
<dbReference type="SMR" id="B4JVV3"/>
<evidence type="ECO:0000256" key="12">
    <source>
        <dbReference type="RuleBase" id="RU363034"/>
    </source>
</evidence>
<keyword evidence="6 12" id="KW-0378">Hydrolase</keyword>
<dbReference type="SUPFAM" id="SSF50494">
    <property type="entry name" value="Trypsin-like serine proteases"/>
    <property type="match status" value="1"/>
</dbReference>
<dbReference type="FunCoup" id="B4JVV3">
    <property type="interactions" value="61"/>
</dbReference>
<evidence type="ECO:0000259" key="14">
    <source>
        <dbReference type="PROSITE" id="PS50240"/>
    </source>
</evidence>
<dbReference type="InterPro" id="IPR001254">
    <property type="entry name" value="Trypsin_dom"/>
</dbReference>
<proteinExistence type="inferred from homology"/>
<evidence type="ECO:0000313" key="16">
    <source>
        <dbReference type="Proteomes" id="UP000001070"/>
    </source>
</evidence>
<name>B4JVV3_DROGR</name>
<evidence type="ECO:0000256" key="11">
    <source>
        <dbReference type="ARBA" id="ARBA00038868"/>
    </source>
</evidence>
<evidence type="ECO:0000256" key="8">
    <source>
        <dbReference type="ARBA" id="ARBA00023145"/>
    </source>
</evidence>
<dbReference type="InterPro" id="IPR043504">
    <property type="entry name" value="Peptidase_S1_PA_chymotrypsin"/>
</dbReference>
<dbReference type="PhylomeDB" id="B4JVV3"/>
<gene>
    <name evidence="15" type="primary">Dgri\GH22868</name>
    <name evidence="15" type="ORF">Dgri_GH22868</name>
</gene>
<dbReference type="GO" id="GO:0004252">
    <property type="term" value="F:serine-type endopeptidase activity"/>
    <property type="evidence" value="ECO:0007669"/>
    <property type="project" value="UniProtKB-EC"/>
</dbReference>
<keyword evidence="5 13" id="KW-0732">Signal</keyword>
<dbReference type="GO" id="GO:0005576">
    <property type="term" value="C:extracellular region"/>
    <property type="evidence" value="ECO:0007669"/>
    <property type="project" value="UniProtKB-SubCell"/>
</dbReference>
<keyword evidence="8" id="KW-0865">Zymogen</keyword>
<evidence type="ECO:0000256" key="5">
    <source>
        <dbReference type="ARBA" id="ARBA00022729"/>
    </source>
</evidence>
<dbReference type="KEGG" id="dgr:6568960"/>
<keyword evidence="3" id="KW-0964">Secreted</keyword>
<evidence type="ECO:0000256" key="1">
    <source>
        <dbReference type="ARBA" id="ARBA00004239"/>
    </source>
</evidence>
<dbReference type="OMA" id="CDQDYED"/>
<dbReference type="Proteomes" id="UP000001070">
    <property type="component" value="Unassembled WGS sequence"/>
</dbReference>
<dbReference type="Pfam" id="PF00089">
    <property type="entry name" value="Trypsin"/>
    <property type="match status" value="1"/>
</dbReference>
<dbReference type="STRING" id="7222.B4JVV3"/>
<feature type="domain" description="Peptidase S1" evidence="14">
    <location>
        <begin position="33"/>
        <end position="266"/>
    </location>
</feature>
<dbReference type="FunFam" id="2.40.10.10:FF:000047">
    <property type="entry name" value="Trypsin eta"/>
    <property type="match status" value="1"/>
</dbReference>
<dbReference type="MEROPS" id="S01.116"/>
<evidence type="ECO:0000256" key="13">
    <source>
        <dbReference type="SAM" id="SignalP"/>
    </source>
</evidence>
<comment type="similarity">
    <text evidence="2">Belongs to the peptidase S1 family.</text>
</comment>
<evidence type="ECO:0000313" key="15">
    <source>
        <dbReference type="EMBL" id="EDV98091.1"/>
    </source>
</evidence>
<keyword evidence="7 12" id="KW-0720">Serine protease</keyword>
<comment type="subcellular location">
    <subcellularLocation>
        <location evidence="1">Secreted</location>
        <location evidence="1">Extracellular space</location>
    </subcellularLocation>
</comment>
<dbReference type="EC" id="3.4.21.4" evidence="11"/>
<dbReference type="HOGENOM" id="CLU_006842_7_0_1"/>
<dbReference type="PANTHER" id="PTHR24276:SF91">
    <property type="entry name" value="AT26814P-RELATED"/>
    <property type="match status" value="1"/>
</dbReference>
<dbReference type="PANTHER" id="PTHR24276">
    <property type="entry name" value="POLYSERASE-RELATED"/>
    <property type="match status" value="1"/>
</dbReference>
<keyword evidence="16" id="KW-1185">Reference proteome</keyword>
<sequence>MAHANLLLLGVSLSLVIVALAHPLQDDSPNGRIVGGYATDVIHFPYQISLRRKAITAPKNPYTHYCGGSIINENYILTAAHCVIANVASQFKVVAGTSHRNAIDGVIVTVSEIIMHEKYDPSTYDNDIALLVLGSPLPLNNFTMKVIELGTEAPKDGDMSTISGWGTTQPGGDASDQLLAVDVPIVGNEQCDEDYGGGSITPGMLCAGLRGEGGKDACQGDSGGPLTCGGKLHGVVSWGRSCALPTHPGVYANVAHYIDWIHAKMGNI</sequence>
<evidence type="ECO:0000256" key="4">
    <source>
        <dbReference type="ARBA" id="ARBA00022670"/>
    </source>
</evidence>
<evidence type="ECO:0000256" key="3">
    <source>
        <dbReference type="ARBA" id="ARBA00022525"/>
    </source>
</evidence>
<dbReference type="PROSITE" id="PS00134">
    <property type="entry name" value="TRYPSIN_HIS"/>
    <property type="match status" value="1"/>
</dbReference>
<evidence type="ECO:0000256" key="7">
    <source>
        <dbReference type="ARBA" id="ARBA00022825"/>
    </source>
</evidence>
<dbReference type="GO" id="GO:0016485">
    <property type="term" value="P:protein processing"/>
    <property type="evidence" value="ECO:0007669"/>
    <property type="project" value="UniProtKB-ARBA"/>
</dbReference>
<feature type="chain" id="PRO_5002809563" description="trypsin" evidence="13">
    <location>
        <begin position="22"/>
        <end position="268"/>
    </location>
</feature>
<dbReference type="PROSITE" id="PS00135">
    <property type="entry name" value="TRYPSIN_SER"/>
    <property type="match status" value="1"/>
</dbReference>